<dbReference type="Gene3D" id="2.120.10.30">
    <property type="entry name" value="TolB, C-terminal domain"/>
    <property type="match status" value="2"/>
</dbReference>
<keyword evidence="4" id="KW-1185">Reference proteome</keyword>
<protein>
    <submittedName>
        <fullName evidence="3">Quinoprotein glucose dehydrogenase B</fullName>
        <ecNumber evidence="3">1.1.5.2</ecNumber>
    </submittedName>
</protein>
<dbReference type="Proteomes" id="UP000315017">
    <property type="component" value="Chromosome"/>
</dbReference>
<feature type="signal peptide" evidence="1">
    <location>
        <begin position="1"/>
        <end position="21"/>
    </location>
</feature>
<dbReference type="SUPFAM" id="SSF50952">
    <property type="entry name" value="Soluble quinoprotein glucose dehydrogenase"/>
    <property type="match status" value="1"/>
</dbReference>
<dbReference type="Pfam" id="PF07995">
    <property type="entry name" value="GSDH"/>
    <property type="match status" value="1"/>
</dbReference>
<dbReference type="EC" id="1.1.5.2" evidence="3"/>
<dbReference type="RefSeq" id="WP_145083934.1">
    <property type="nucleotide sequence ID" value="NZ_CP036274.1"/>
</dbReference>
<reference evidence="3 4" key="1">
    <citation type="submission" date="2019-02" db="EMBL/GenBank/DDBJ databases">
        <title>Deep-cultivation of Planctomycetes and their phenomic and genomic characterization uncovers novel biology.</title>
        <authorList>
            <person name="Wiegand S."/>
            <person name="Jogler M."/>
            <person name="Boedeker C."/>
            <person name="Pinto D."/>
            <person name="Vollmers J."/>
            <person name="Rivas-Marin E."/>
            <person name="Kohn T."/>
            <person name="Peeters S.H."/>
            <person name="Heuer A."/>
            <person name="Rast P."/>
            <person name="Oberbeckmann S."/>
            <person name="Bunk B."/>
            <person name="Jeske O."/>
            <person name="Meyerdierks A."/>
            <person name="Storesund J.E."/>
            <person name="Kallscheuer N."/>
            <person name="Luecker S."/>
            <person name="Lage O.M."/>
            <person name="Pohl T."/>
            <person name="Merkel B.J."/>
            <person name="Hornburger P."/>
            <person name="Mueller R.-W."/>
            <person name="Bruemmer F."/>
            <person name="Labrenz M."/>
            <person name="Spormann A.M."/>
            <person name="Op den Camp H."/>
            <person name="Overmann J."/>
            <person name="Amann R."/>
            <person name="Jetten M.S.M."/>
            <person name="Mascher T."/>
            <person name="Medema M.H."/>
            <person name="Devos D.P."/>
            <person name="Kaster A.-K."/>
            <person name="Ovreas L."/>
            <person name="Rohde M."/>
            <person name="Galperin M.Y."/>
            <person name="Jogler C."/>
        </authorList>
    </citation>
    <scope>NUCLEOTIDE SEQUENCE [LARGE SCALE GENOMIC DNA]</scope>
    <source>
        <strain evidence="3 4">ETA_A8</strain>
    </source>
</reference>
<dbReference type="KEGG" id="aagg:ETAA8_03300"/>
<keyword evidence="3" id="KW-0560">Oxidoreductase</keyword>
<dbReference type="InterPro" id="IPR011041">
    <property type="entry name" value="Quinoprot_gluc/sorb_DH_b-prop"/>
</dbReference>
<sequence length="673" mass="72980" precursor="true">MKKHWLFSAGLLLTGSLFATAAEPKTAIEGLKMPESVCVGPAGKWYVTEIGEFGKDGDGKVSIIEDGKATTFVDGLDDPKGIVFFKDSFYLTDKTKVVKIDASGKKSVLAAADKFPVAPIFLNDIAIDGPNGIILISDSGADGKGGAVFRLDIRQDKIDVVASEENIPGLNKPNGVTFDGGGSFIVADMGKGELHRVRLSDKSAEKIADGLEGADGLAWDYNGRLFITSWTTGKAFGIPRPGEKPVFLGKLEQNAADSCVDASGTQLLIPDMKSGKLITLSTTIPGWEVDESPLAIEAKPAFPGIKWEGWDDGSESGKAVPFRPILLTHFGDGSGRIVVGEQHGVIYVIDPKNPTEGKIFLDLQDRVKYSDKQNEEGFLGLAFHPKFKENGEFFIFYTEKKTNLVNVVSKFKTKAGNKNAGDPASEVELIRFEKPFWNHDGGTIAFGPDGYLYITHGDGGAGGDPHENGQKMSTLLGKILRIDVDKPSAGKPYGIPADNPFVKQEGAKPEIYAYGFRNIWRFAFDEKTGQLWAGEVGQNLFEEIVRVTKGGNFGWSLRESLHPFGAKGVGVQKDMIEPIWEYHHDIGKSITGGDVYRGKAVPALEGHYVYADYVSSRFWALKYDEEKGRVVANRELPKAPVAVMSFGEDEAGELYLMGTSATGQGIFKLVKGK</sequence>
<dbReference type="AlphaFoldDB" id="A0A517Y4Y9"/>
<evidence type="ECO:0000313" key="4">
    <source>
        <dbReference type="Proteomes" id="UP000315017"/>
    </source>
</evidence>
<dbReference type="EMBL" id="CP036274">
    <property type="protein sequence ID" value="QDU25266.1"/>
    <property type="molecule type" value="Genomic_DNA"/>
</dbReference>
<dbReference type="PANTHER" id="PTHR19328">
    <property type="entry name" value="HEDGEHOG-INTERACTING PROTEIN"/>
    <property type="match status" value="1"/>
</dbReference>
<keyword evidence="1" id="KW-0732">Signal</keyword>
<dbReference type="SUPFAM" id="SSF63829">
    <property type="entry name" value="Calcium-dependent phosphotriesterase"/>
    <property type="match status" value="1"/>
</dbReference>
<dbReference type="PANTHER" id="PTHR19328:SF75">
    <property type="entry name" value="ALDOSE SUGAR DEHYDROGENASE YLII"/>
    <property type="match status" value="1"/>
</dbReference>
<name>A0A517Y4Y9_9BACT</name>
<evidence type="ECO:0000313" key="3">
    <source>
        <dbReference type="EMBL" id="QDU25266.1"/>
    </source>
</evidence>
<dbReference type="OrthoDB" id="9770043at2"/>
<feature type="chain" id="PRO_5021825683" evidence="1">
    <location>
        <begin position="22"/>
        <end position="673"/>
    </location>
</feature>
<organism evidence="3 4">
    <name type="scientific">Anatilimnocola aggregata</name>
    <dbReference type="NCBI Taxonomy" id="2528021"/>
    <lineage>
        <taxon>Bacteria</taxon>
        <taxon>Pseudomonadati</taxon>
        <taxon>Planctomycetota</taxon>
        <taxon>Planctomycetia</taxon>
        <taxon>Pirellulales</taxon>
        <taxon>Pirellulaceae</taxon>
        <taxon>Anatilimnocola</taxon>
    </lineage>
</organism>
<evidence type="ECO:0000256" key="1">
    <source>
        <dbReference type="SAM" id="SignalP"/>
    </source>
</evidence>
<feature type="domain" description="Glucose/Sorbosone dehydrogenase" evidence="2">
    <location>
        <begin position="327"/>
        <end position="663"/>
    </location>
</feature>
<dbReference type="InterPro" id="IPR011042">
    <property type="entry name" value="6-blade_b-propeller_TolB-like"/>
</dbReference>
<evidence type="ECO:0000259" key="2">
    <source>
        <dbReference type="Pfam" id="PF07995"/>
    </source>
</evidence>
<proteinExistence type="predicted"/>
<dbReference type="InterPro" id="IPR012938">
    <property type="entry name" value="Glc/Sorbosone_DH"/>
</dbReference>
<dbReference type="GO" id="GO:0008876">
    <property type="term" value="F:quinoprotein glucose dehydrogenase activity"/>
    <property type="evidence" value="ECO:0007669"/>
    <property type="project" value="UniProtKB-EC"/>
</dbReference>
<accession>A0A517Y4Y9</accession>
<gene>
    <name evidence="3" type="primary">gdhB_1</name>
    <name evidence="3" type="ORF">ETAA8_03300</name>
</gene>